<evidence type="ECO:0000256" key="7">
    <source>
        <dbReference type="RuleBase" id="RU003331"/>
    </source>
</evidence>
<evidence type="ECO:0000256" key="3">
    <source>
        <dbReference type="ARBA" id="ARBA00022741"/>
    </source>
</evidence>
<comment type="caution">
    <text evidence="8">The sequence shown here is derived from an EMBL/GenBank/DDBJ whole genome shotgun (WGS) entry which is preliminary data.</text>
</comment>
<keyword evidence="5" id="KW-0963">Cytoplasm</keyword>
<evidence type="ECO:0000313" key="9">
    <source>
        <dbReference type="Proteomes" id="UP000037425"/>
    </source>
</evidence>
<comment type="similarity">
    <text evidence="5 6">Belongs to the adenylate kinase family.</text>
</comment>
<dbReference type="GO" id="GO:0005737">
    <property type="term" value="C:cytoplasm"/>
    <property type="evidence" value="ECO:0007669"/>
    <property type="project" value="UniProtKB-SubCell"/>
</dbReference>
<dbReference type="NCBIfam" id="NF001381">
    <property type="entry name" value="PRK00279.1-3"/>
    <property type="match status" value="1"/>
</dbReference>
<dbReference type="UniPathway" id="UPA00588">
    <property type="reaction ID" value="UER00649"/>
</dbReference>
<dbReference type="InterPro" id="IPR000850">
    <property type="entry name" value="Adenylat/UMP-CMP_kin"/>
</dbReference>
<dbReference type="NCBIfam" id="TIGR01351">
    <property type="entry name" value="adk"/>
    <property type="match status" value="1"/>
</dbReference>
<evidence type="ECO:0000256" key="5">
    <source>
        <dbReference type="HAMAP-Rule" id="MF_00235"/>
    </source>
</evidence>
<evidence type="ECO:0000313" key="8">
    <source>
        <dbReference type="EMBL" id="KOF14349.1"/>
    </source>
</evidence>
<dbReference type="InterPro" id="IPR027417">
    <property type="entry name" value="P-loop_NTPase"/>
</dbReference>
<feature type="binding site" evidence="5">
    <location>
        <position position="36"/>
    </location>
    <ligand>
        <name>AMP</name>
        <dbReference type="ChEBI" id="CHEBI:456215"/>
    </ligand>
</feature>
<dbReference type="NCBIfam" id="NF011100">
    <property type="entry name" value="PRK14527.1"/>
    <property type="match status" value="1"/>
</dbReference>
<feature type="binding site" evidence="5">
    <location>
        <position position="127"/>
    </location>
    <ligand>
        <name>ATP</name>
        <dbReference type="ChEBI" id="CHEBI:30616"/>
    </ligand>
</feature>
<feature type="binding site" evidence="5">
    <location>
        <position position="150"/>
    </location>
    <ligand>
        <name>AMP</name>
        <dbReference type="ChEBI" id="CHEBI:456215"/>
    </ligand>
</feature>
<feature type="binding site" evidence="5">
    <location>
        <begin position="10"/>
        <end position="15"/>
    </location>
    <ligand>
        <name>ATP</name>
        <dbReference type="ChEBI" id="CHEBI:30616"/>
    </ligand>
</feature>
<dbReference type="GO" id="GO:0004017">
    <property type="term" value="F:AMP kinase activity"/>
    <property type="evidence" value="ECO:0007669"/>
    <property type="project" value="UniProtKB-UniRule"/>
</dbReference>
<evidence type="ECO:0000256" key="6">
    <source>
        <dbReference type="RuleBase" id="RU003330"/>
    </source>
</evidence>
<organism evidence="8 9">
    <name type="scientific">Ensifer adhaerens</name>
    <name type="common">Sinorhizobium morelense</name>
    <dbReference type="NCBI Taxonomy" id="106592"/>
    <lineage>
        <taxon>Bacteria</taxon>
        <taxon>Pseudomonadati</taxon>
        <taxon>Pseudomonadota</taxon>
        <taxon>Alphaproteobacteria</taxon>
        <taxon>Hyphomicrobiales</taxon>
        <taxon>Rhizobiaceae</taxon>
        <taxon>Sinorhizobium/Ensifer group</taxon>
        <taxon>Ensifer</taxon>
    </lineage>
</organism>
<feature type="binding site" evidence="5">
    <location>
        <position position="139"/>
    </location>
    <ligand>
        <name>AMP</name>
        <dbReference type="ChEBI" id="CHEBI:456215"/>
    </ligand>
</feature>
<dbReference type="Gene3D" id="3.40.50.300">
    <property type="entry name" value="P-loop containing nucleotide triphosphate hydrolases"/>
    <property type="match status" value="1"/>
</dbReference>
<feature type="binding site" evidence="5">
    <location>
        <position position="92"/>
    </location>
    <ligand>
        <name>AMP</name>
        <dbReference type="ChEBI" id="CHEBI:456215"/>
    </ligand>
</feature>
<comment type="pathway">
    <text evidence="5">Purine metabolism; AMP biosynthesis via salvage pathway; AMP from ADP: step 1/1.</text>
</comment>
<dbReference type="GO" id="GO:0044209">
    <property type="term" value="P:AMP salvage"/>
    <property type="evidence" value="ECO:0007669"/>
    <property type="project" value="UniProtKB-UniRule"/>
</dbReference>
<comment type="caution">
    <text evidence="5">Lacks conserved residue(s) required for the propagation of feature annotation.</text>
</comment>
<comment type="subunit">
    <text evidence="5 7">Monomer.</text>
</comment>
<reference evidence="9" key="1">
    <citation type="submission" date="2015-07" db="EMBL/GenBank/DDBJ databases">
        <title>Whole genome sequence of an Ensifer adhaerens strain isolated from a cave pool in the Wind Cave National Park.</title>
        <authorList>
            <person name="Eng W.W.H."/>
            <person name="Gan H.M."/>
            <person name="Barton H.A."/>
            <person name="Savka M.A."/>
        </authorList>
    </citation>
    <scope>NUCLEOTIDE SEQUENCE [LARGE SCALE GENOMIC DNA]</scope>
    <source>
        <strain evidence="9">SD006</strain>
    </source>
</reference>
<keyword evidence="2 5" id="KW-0545">Nucleotide biosynthesis</keyword>
<dbReference type="NCBIfam" id="NF011105">
    <property type="entry name" value="PRK14532.1"/>
    <property type="match status" value="1"/>
</dbReference>
<dbReference type="AlphaFoldDB" id="A0A0L8BIG8"/>
<feature type="region of interest" description="NMP" evidence="5">
    <location>
        <begin position="30"/>
        <end position="59"/>
    </location>
</feature>
<evidence type="ECO:0000256" key="1">
    <source>
        <dbReference type="ARBA" id="ARBA00022679"/>
    </source>
</evidence>
<dbReference type="PROSITE" id="PS00113">
    <property type="entry name" value="ADENYLATE_KINASE"/>
    <property type="match status" value="1"/>
</dbReference>
<dbReference type="PANTHER" id="PTHR23359">
    <property type="entry name" value="NUCLEOTIDE KINASE"/>
    <property type="match status" value="1"/>
</dbReference>
<feature type="binding site" evidence="5">
    <location>
        <begin position="57"/>
        <end position="59"/>
    </location>
    <ligand>
        <name>AMP</name>
        <dbReference type="ChEBI" id="CHEBI:456215"/>
    </ligand>
</feature>
<dbReference type="InterPro" id="IPR033690">
    <property type="entry name" value="Adenylat_kinase_CS"/>
</dbReference>
<dbReference type="HAMAP" id="MF_00235">
    <property type="entry name" value="Adenylate_kinase_Adk"/>
    <property type="match status" value="1"/>
</dbReference>
<dbReference type="EC" id="2.7.4.3" evidence="5 7"/>
<evidence type="ECO:0000256" key="4">
    <source>
        <dbReference type="ARBA" id="ARBA00022777"/>
    </source>
</evidence>
<comment type="subcellular location">
    <subcellularLocation>
        <location evidence="5 7">Cytoplasm</location>
    </subcellularLocation>
</comment>
<keyword evidence="3 5" id="KW-0547">Nucleotide-binding</keyword>
<keyword evidence="1 5" id="KW-0808">Transferase</keyword>
<gene>
    <name evidence="5" type="primary">adk</name>
    <name evidence="8" type="ORF">AC244_27285</name>
</gene>
<keyword evidence="4 5" id="KW-0418">Kinase</keyword>
<feature type="binding site" evidence="5">
    <location>
        <position position="178"/>
    </location>
    <ligand>
        <name>ATP</name>
        <dbReference type="ChEBI" id="CHEBI:30616"/>
    </ligand>
</feature>
<dbReference type="Pfam" id="PF00406">
    <property type="entry name" value="ADK"/>
    <property type="match status" value="1"/>
</dbReference>
<keyword evidence="5 7" id="KW-0067">ATP-binding</keyword>
<dbReference type="CDD" id="cd01428">
    <property type="entry name" value="ADK"/>
    <property type="match status" value="1"/>
</dbReference>
<dbReference type="InterPro" id="IPR006259">
    <property type="entry name" value="Adenyl_kin_sub"/>
</dbReference>
<dbReference type="EMBL" id="LGAP01000027">
    <property type="protein sequence ID" value="KOF14349.1"/>
    <property type="molecule type" value="Genomic_DNA"/>
</dbReference>
<dbReference type="RefSeq" id="WP_053251947.1">
    <property type="nucleotide sequence ID" value="NZ_LGAP01000027.1"/>
</dbReference>
<dbReference type="OrthoDB" id="9805030at2"/>
<sequence>MRLVMLGPPGAGKGTQGQRLSERFNVPQLSTGDMLRAAVKAESPVGIAAKSVMDAGGLVGDDIVVGCVAERLQQSDAVDGFILDGFPRTVAQAVSLDKLLLSRRLCLTAVIELLVDEELLVKRVEQRAQDALNNGQSPRSDDTPETIRKRMASYRENTVVLSNFYHNQNRLIPINGMGAVDQVTVDILEALS</sequence>
<comment type="domain">
    <text evidence="5">Consists of three domains, a large central CORE domain and two small peripheral domains, NMPbind and LID, which undergo movements during catalysis. The LID domain closes over the site of phosphoryl transfer upon ATP binding. Assembling and dissambling the active center during each catalytic cycle provides an effective means to prevent ATP hydrolysis.</text>
</comment>
<dbReference type="PATRIC" id="fig|106592.7.peg.4247"/>
<comment type="catalytic activity">
    <reaction evidence="5 7">
        <text>AMP + ATP = 2 ADP</text>
        <dbReference type="Rhea" id="RHEA:12973"/>
        <dbReference type="ChEBI" id="CHEBI:30616"/>
        <dbReference type="ChEBI" id="CHEBI:456215"/>
        <dbReference type="ChEBI" id="CHEBI:456216"/>
        <dbReference type="EC" id="2.7.4.3"/>
    </reaction>
</comment>
<dbReference type="PRINTS" id="PR00094">
    <property type="entry name" value="ADENYLTKNASE"/>
</dbReference>
<accession>A0A0L8BIG8</accession>
<dbReference type="Proteomes" id="UP000037425">
    <property type="component" value="Unassembled WGS sequence"/>
</dbReference>
<evidence type="ECO:0000256" key="2">
    <source>
        <dbReference type="ARBA" id="ARBA00022727"/>
    </source>
</evidence>
<feature type="binding site" evidence="5">
    <location>
        <begin position="85"/>
        <end position="88"/>
    </location>
    <ligand>
        <name>AMP</name>
        <dbReference type="ChEBI" id="CHEBI:456215"/>
    </ligand>
</feature>
<comment type="function">
    <text evidence="5">Catalyzes the reversible transfer of the terminal phosphate group between ATP and AMP. Plays an important role in cellular energy homeostasis and in adenine nucleotide metabolism.</text>
</comment>
<protein>
    <recommendedName>
        <fullName evidence="5 7">Adenylate kinase</fullName>
        <shortName evidence="5">AK</shortName>
        <ecNumber evidence="5 7">2.7.4.3</ecNumber>
    </recommendedName>
    <alternativeName>
        <fullName evidence="5">ATP-AMP transphosphorylase</fullName>
    </alternativeName>
    <alternativeName>
        <fullName evidence="5">ATP:AMP phosphotransferase</fullName>
    </alternativeName>
    <alternativeName>
        <fullName evidence="5">Adenylate monophosphate kinase</fullName>
    </alternativeName>
</protein>
<dbReference type="GO" id="GO:0005524">
    <property type="term" value="F:ATP binding"/>
    <property type="evidence" value="ECO:0007669"/>
    <property type="project" value="UniProtKB-UniRule"/>
</dbReference>
<proteinExistence type="inferred from homology"/>
<dbReference type="SUPFAM" id="SSF52540">
    <property type="entry name" value="P-loop containing nucleoside triphosphate hydrolases"/>
    <property type="match status" value="1"/>
</dbReference>
<name>A0A0L8BIG8_ENSAD</name>
<feature type="binding site" evidence="5">
    <location>
        <position position="31"/>
    </location>
    <ligand>
        <name>AMP</name>
        <dbReference type="ChEBI" id="CHEBI:456215"/>
    </ligand>
</feature>